<dbReference type="Pfam" id="PF11228">
    <property type="entry name" value="DUF3027"/>
    <property type="match status" value="1"/>
</dbReference>
<evidence type="ECO:0000313" key="2">
    <source>
        <dbReference type="EMBL" id="AOS47252.1"/>
    </source>
</evidence>
<feature type="region of interest" description="Disordered" evidence="1">
    <location>
        <begin position="222"/>
        <end position="255"/>
    </location>
</feature>
<dbReference type="EMBL" id="CP017298">
    <property type="protein sequence ID" value="AOS47252.1"/>
    <property type="molecule type" value="Genomic_DNA"/>
</dbReference>
<dbReference type="InterPro" id="IPR021391">
    <property type="entry name" value="DUF3027"/>
</dbReference>
<name>A0A1D8B296_9ACTO</name>
<dbReference type="RefSeq" id="WP_009743617.1">
    <property type="nucleotide sequence ID" value="NZ_CP017298.1"/>
</dbReference>
<sequence length="255" mass="27972">MPRTTPRTRTPKTDAILADSVALAREAAEAVAHPRPVGDHVGFKMEADRLGTHYFASTDPGYVGWCWAVTLARVPRGRTATVCEVGMAPREGALLAPRWVPWEERLRPSDVSRDDVLAYRDEDARLEPGLEDTSDDADLPIVRDLGLGRPRVLSPQGRWDAANRWYASERGPKSGRRPKNTCSNCGFLIKMSGEMRMAFGVCANEWATDDGSVVSLDHTCGSHSETDLPKGATAWPVRPPRVNDSAIDVERAPEA</sequence>
<accession>A0A1D8B296</accession>
<protein>
    <recommendedName>
        <fullName evidence="4">DUF3027 domain-containing protein</fullName>
    </recommendedName>
</protein>
<evidence type="ECO:0000256" key="1">
    <source>
        <dbReference type="SAM" id="MobiDB-lite"/>
    </source>
</evidence>
<evidence type="ECO:0000313" key="3">
    <source>
        <dbReference type="Proteomes" id="UP000095214"/>
    </source>
</evidence>
<organism evidence="2 3">
    <name type="scientific">Pauljensenia hongkongensis</name>
    <dbReference type="NCBI Taxonomy" id="178339"/>
    <lineage>
        <taxon>Bacteria</taxon>
        <taxon>Bacillati</taxon>
        <taxon>Actinomycetota</taxon>
        <taxon>Actinomycetes</taxon>
        <taxon>Actinomycetales</taxon>
        <taxon>Actinomycetaceae</taxon>
        <taxon>Pauljensenia</taxon>
    </lineage>
</organism>
<dbReference type="Proteomes" id="UP000095214">
    <property type="component" value="Chromosome"/>
</dbReference>
<reference evidence="2 3" key="1">
    <citation type="submission" date="2016-09" db="EMBL/GenBank/DDBJ databases">
        <title>Complete genome sequence of Actinomyces hongkongensis HKU8.</title>
        <authorList>
            <person name="Gao Y.-X."/>
            <person name="Zhou Y.-Y."/>
            <person name="Xie Y."/>
            <person name="Wang M."/>
            <person name="Wang S.-J."/>
            <person name="Shen S.-G."/>
        </authorList>
    </citation>
    <scope>NUCLEOTIDE SEQUENCE [LARGE SCALE GENOMIC DNA]</scope>
    <source>
        <strain evidence="2 3">HKU8</strain>
    </source>
</reference>
<keyword evidence="3" id="KW-1185">Reference proteome</keyword>
<dbReference type="KEGG" id="phon:BH719_04745"/>
<dbReference type="STRING" id="178339.BH719_04745"/>
<dbReference type="OrthoDB" id="3210158at2"/>
<dbReference type="AlphaFoldDB" id="A0A1D8B296"/>
<evidence type="ECO:0008006" key="4">
    <source>
        <dbReference type="Google" id="ProtNLM"/>
    </source>
</evidence>
<gene>
    <name evidence="2" type="ORF">BH719_04745</name>
</gene>
<proteinExistence type="predicted"/>